<dbReference type="EMBL" id="JABFTP020000021">
    <property type="protein sequence ID" value="KAL3269353.1"/>
    <property type="molecule type" value="Genomic_DNA"/>
</dbReference>
<evidence type="ECO:0000313" key="2">
    <source>
        <dbReference type="EMBL" id="KAL3269353.1"/>
    </source>
</evidence>
<evidence type="ECO:0000313" key="3">
    <source>
        <dbReference type="Proteomes" id="UP001516400"/>
    </source>
</evidence>
<name>A0ABD2MSJ2_9CUCU</name>
<sequence>MFRIMKELSENESSEISFNDPEDDDFEDTIIGKNELRRDSEQSLVEEGDKEASGSIDNRFYIGKDKDTLWMSQPPNLPAKKRIKSKNIVKIFSGPKRDAKNTASEMNACLLFIIPQIIDTSVSCTNKYIDKKHNDVNYS</sequence>
<accession>A0ABD2MSJ2</accession>
<evidence type="ECO:0000256" key="1">
    <source>
        <dbReference type="SAM" id="MobiDB-lite"/>
    </source>
</evidence>
<reference evidence="2 3" key="1">
    <citation type="journal article" date="2021" name="BMC Biol.">
        <title>Horizontally acquired antibacterial genes associated with adaptive radiation of ladybird beetles.</title>
        <authorList>
            <person name="Li H.S."/>
            <person name="Tang X.F."/>
            <person name="Huang Y.H."/>
            <person name="Xu Z.Y."/>
            <person name="Chen M.L."/>
            <person name="Du X.Y."/>
            <person name="Qiu B.Y."/>
            <person name="Chen P.T."/>
            <person name="Zhang W."/>
            <person name="Slipinski A."/>
            <person name="Escalona H.E."/>
            <person name="Waterhouse R.M."/>
            <person name="Zwick A."/>
            <person name="Pang H."/>
        </authorList>
    </citation>
    <scope>NUCLEOTIDE SEQUENCE [LARGE SCALE GENOMIC DNA]</scope>
    <source>
        <strain evidence="2">SYSU2018</strain>
    </source>
</reference>
<feature type="region of interest" description="Disordered" evidence="1">
    <location>
        <begin position="1"/>
        <end position="27"/>
    </location>
</feature>
<keyword evidence="3" id="KW-1185">Reference proteome</keyword>
<gene>
    <name evidence="2" type="ORF">HHI36_008425</name>
</gene>
<dbReference type="Proteomes" id="UP001516400">
    <property type="component" value="Unassembled WGS sequence"/>
</dbReference>
<protein>
    <submittedName>
        <fullName evidence="2">Uncharacterized protein</fullName>
    </submittedName>
</protein>
<proteinExistence type="predicted"/>
<dbReference type="AlphaFoldDB" id="A0ABD2MSJ2"/>
<comment type="caution">
    <text evidence="2">The sequence shown here is derived from an EMBL/GenBank/DDBJ whole genome shotgun (WGS) entry which is preliminary data.</text>
</comment>
<organism evidence="2 3">
    <name type="scientific">Cryptolaemus montrouzieri</name>
    <dbReference type="NCBI Taxonomy" id="559131"/>
    <lineage>
        <taxon>Eukaryota</taxon>
        <taxon>Metazoa</taxon>
        <taxon>Ecdysozoa</taxon>
        <taxon>Arthropoda</taxon>
        <taxon>Hexapoda</taxon>
        <taxon>Insecta</taxon>
        <taxon>Pterygota</taxon>
        <taxon>Neoptera</taxon>
        <taxon>Endopterygota</taxon>
        <taxon>Coleoptera</taxon>
        <taxon>Polyphaga</taxon>
        <taxon>Cucujiformia</taxon>
        <taxon>Coccinelloidea</taxon>
        <taxon>Coccinellidae</taxon>
        <taxon>Scymninae</taxon>
        <taxon>Scymnini</taxon>
        <taxon>Cryptolaemus</taxon>
    </lineage>
</organism>